<dbReference type="Gene3D" id="1.10.10.1590">
    <property type="entry name" value="NADH-quinone oxidoreductase subunit E"/>
    <property type="match status" value="1"/>
</dbReference>
<dbReference type="GO" id="GO:0003954">
    <property type="term" value="F:NADH dehydrogenase activity"/>
    <property type="evidence" value="ECO:0007669"/>
    <property type="project" value="TreeGrafter"/>
</dbReference>
<dbReference type="InterPro" id="IPR002023">
    <property type="entry name" value="NuoE-like"/>
</dbReference>
<evidence type="ECO:0000256" key="11">
    <source>
        <dbReference type="PIRSR" id="PIRSR000216-1"/>
    </source>
</evidence>
<evidence type="ECO:0000256" key="2">
    <source>
        <dbReference type="ARBA" id="ARBA00019898"/>
    </source>
</evidence>
<dbReference type="InterPro" id="IPR036249">
    <property type="entry name" value="Thioredoxin-like_sf"/>
</dbReference>
<dbReference type="SUPFAM" id="SSF52833">
    <property type="entry name" value="Thioredoxin-like"/>
    <property type="match status" value="1"/>
</dbReference>
<dbReference type="STRING" id="1058.SAMN05421783_10380"/>
<evidence type="ECO:0000256" key="10">
    <source>
        <dbReference type="ARBA" id="ARBA00047712"/>
    </source>
</evidence>
<reference evidence="13" key="1">
    <citation type="submission" date="2016-10" db="EMBL/GenBank/DDBJ databases">
        <authorList>
            <person name="Varghese N."/>
            <person name="Submissions S."/>
        </authorList>
    </citation>
    <scope>NUCLEOTIDE SEQUENCE [LARGE SCALE GENOMIC DNA]</scope>
    <source>
        <strain evidence="13">DSM 217</strain>
    </source>
</reference>
<dbReference type="PIRSF" id="PIRSF000216">
    <property type="entry name" value="NADH_DH_24kDa"/>
    <property type="match status" value="1"/>
</dbReference>
<feature type="binding site" evidence="11">
    <location>
        <position position="101"/>
    </location>
    <ligand>
        <name>[2Fe-2S] cluster</name>
        <dbReference type="ChEBI" id="CHEBI:190135"/>
    </ligand>
</feature>
<evidence type="ECO:0000256" key="7">
    <source>
        <dbReference type="ARBA" id="ARBA00031580"/>
    </source>
</evidence>
<gene>
    <name evidence="12" type="ORF">SAMN05421783_10380</name>
</gene>
<dbReference type="Proteomes" id="UP000198816">
    <property type="component" value="Unassembled WGS sequence"/>
</dbReference>
<dbReference type="FunFam" id="1.10.10.1590:FF:000001">
    <property type="entry name" value="NADH-quinone oxidoreductase subunit E"/>
    <property type="match status" value="1"/>
</dbReference>
<dbReference type="PANTHER" id="PTHR10371:SF3">
    <property type="entry name" value="NADH DEHYDROGENASE [UBIQUINONE] FLAVOPROTEIN 2, MITOCHONDRIAL"/>
    <property type="match status" value="1"/>
</dbReference>
<evidence type="ECO:0000256" key="8">
    <source>
        <dbReference type="ARBA" id="ARBA00032788"/>
    </source>
</evidence>
<dbReference type="GO" id="GO:0046872">
    <property type="term" value="F:metal ion binding"/>
    <property type="evidence" value="ECO:0007669"/>
    <property type="project" value="UniProtKB-KW"/>
</dbReference>
<dbReference type="PROSITE" id="PS01099">
    <property type="entry name" value="COMPLEX1_24K"/>
    <property type="match status" value="1"/>
</dbReference>
<dbReference type="EMBL" id="FNNZ01000003">
    <property type="protein sequence ID" value="SDW33522.1"/>
    <property type="molecule type" value="Genomic_DNA"/>
</dbReference>
<dbReference type="OrthoDB" id="9807941at2"/>
<dbReference type="GO" id="GO:0051537">
    <property type="term" value="F:2 iron, 2 sulfur cluster binding"/>
    <property type="evidence" value="ECO:0007669"/>
    <property type="project" value="UniProtKB-KW"/>
</dbReference>
<evidence type="ECO:0000313" key="12">
    <source>
        <dbReference type="EMBL" id="SDW33522.1"/>
    </source>
</evidence>
<keyword evidence="4 11" id="KW-0479">Metal-binding</keyword>
<comment type="similarity">
    <text evidence="1">Belongs to the complex I 24 kDa subunit family.</text>
</comment>
<feature type="binding site" evidence="11">
    <location>
        <position position="146"/>
    </location>
    <ligand>
        <name>[2Fe-2S] cluster</name>
        <dbReference type="ChEBI" id="CHEBI:190135"/>
    </ligand>
</feature>
<proteinExistence type="inferred from homology"/>
<keyword evidence="6 11" id="KW-0411">Iron-sulfur</keyword>
<comment type="cofactor">
    <cofactor evidence="9">
        <name>[2Fe-2S] cluster</name>
        <dbReference type="ChEBI" id="CHEBI:190135"/>
    </cofactor>
</comment>
<comment type="cofactor">
    <cofactor evidence="11">
        <name>[2Fe-2S] cluster</name>
        <dbReference type="ChEBI" id="CHEBI:190135"/>
    </cofactor>
    <text evidence="11">Binds 1 [2Fe-2S] cluster.</text>
</comment>
<evidence type="ECO:0000256" key="9">
    <source>
        <dbReference type="ARBA" id="ARBA00034078"/>
    </source>
</evidence>
<dbReference type="Gene3D" id="3.40.30.10">
    <property type="entry name" value="Glutaredoxin"/>
    <property type="match status" value="1"/>
</dbReference>
<feature type="binding site" evidence="11">
    <location>
        <position position="142"/>
    </location>
    <ligand>
        <name>[2Fe-2S] cluster</name>
        <dbReference type="ChEBI" id="CHEBI:190135"/>
    </ligand>
</feature>
<feature type="binding site" evidence="11">
    <location>
        <position position="106"/>
    </location>
    <ligand>
        <name>[2Fe-2S] cluster</name>
        <dbReference type="ChEBI" id="CHEBI:190135"/>
    </ligand>
</feature>
<keyword evidence="3 11" id="KW-0001">2Fe-2S</keyword>
<dbReference type="InterPro" id="IPR042128">
    <property type="entry name" value="NuoE_dom"/>
</dbReference>
<dbReference type="Pfam" id="PF01257">
    <property type="entry name" value="2Fe-2S_thioredx"/>
    <property type="match status" value="1"/>
</dbReference>
<comment type="catalytic activity">
    <reaction evidence="10">
        <text>a quinone + NADH + 5 H(+)(in) = a quinol + NAD(+) + 4 H(+)(out)</text>
        <dbReference type="Rhea" id="RHEA:57888"/>
        <dbReference type="ChEBI" id="CHEBI:15378"/>
        <dbReference type="ChEBI" id="CHEBI:24646"/>
        <dbReference type="ChEBI" id="CHEBI:57540"/>
        <dbReference type="ChEBI" id="CHEBI:57945"/>
        <dbReference type="ChEBI" id="CHEBI:132124"/>
    </reaction>
</comment>
<keyword evidence="13" id="KW-1185">Reference proteome</keyword>
<evidence type="ECO:0000256" key="4">
    <source>
        <dbReference type="ARBA" id="ARBA00022723"/>
    </source>
</evidence>
<evidence type="ECO:0000256" key="3">
    <source>
        <dbReference type="ARBA" id="ARBA00022714"/>
    </source>
</evidence>
<evidence type="ECO:0000256" key="6">
    <source>
        <dbReference type="ARBA" id="ARBA00023014"/>
    </source>
</evidence>
<dbReference type="PANTHER" id="PTHR10371">
    <property type="entry name" value="NADH DEHYDROGENASE UBIQUINONE FLAVOPROTEIN 2, MITOCHONDRIAL"/>
    <property type="match status" value="1"/>
</dbReference>
<organism evidence="12 13">
    <name type="scientific">Thiocapsa roseopersicina</name>
    <dbReference type="NCBI Taxonomy" id="1058"/>
    <lineage>
        <taxon>Bacteria</taxon>
        <taxon>Pseudomonadati</taxon>
        <taxon>Pseudomonadota</taxon>
        <taxon>Gammaproteobacteria</taxon>
        <taxon>Chromatiales</taxon>
        <taxon>Chromatiaceae</taxon>
        <taxon>Thiocapsa</taxon>
    </lineage>
</organism>
<dbReference type="AlphaFoldDB" id="A0A1H2SPJ0"/>
<accession>A0A1H2SPJ0</accession>
<dbReference type="NCBIfam" id="TIGR01958">
    <property type="entry name" value="nuoE_fam"/>
    <property type="match status" value="1"/>
</dbReference>
<name>A0A1H2SPJ0_THIRO</name>
<evidence type="ECO:0000256" key="1">
    <source>
        <dbReference type="ARBA" id="ARBA00010643"/>
    </source>
</evidence>
<protein>
    <recommendedName>
        <fullName evidence="2">NADH-quinone oxidoreductase subunit E</fullName>
    </recommendedName>
    <alternativeName>
        <fullName evidence="7">NADH dehydrogenase I subunit E</fullName>
    </alternativeName>
    <alternativeName>
        <fullName evidence="8">NDH-1 subunit E</fullName>
    </alternativeName>
</protein>
<evidence type="ECO:0000313" key="13">
    <source>
        <dbReference type="Proteomes" id="UP000198816"/>
    </source>
</evidence>
<dbReference type="InterPro" id="IPR041921">
    <property type="entry name" value="NuoE_N"/>
</dbReference>
<evidence type="ECO:0000256" key="5">
    <source>
        <dbReference type="ARBA" id="ARBA00023004"/>
    </source>
</evidence>
<dbReference type="RefSeq" id="WP_093028594.1">
    <property type="nucleotide sequence ID" value="NZ_FNNZ01000003.1"/>
</dbReference>
<dbReference type="CDD" id="cd03064">
    <property type="entry name" value="TRX_Fd_NuoE"/>
    <property type="match status" value="1"/>
</dbReference>
<keyword evidence="5 11" id="KW-0408">Iron</keyword>
<sequence>MSFRNAPLAVIHDRDKTTLFTPEIREQIDIWIAKYPAEWKQSAVMPALTIVQDANGGWLTPELMNDVAAYLDMPEVSVYEVATFYGMYDLEPQGRHKVCVCNSVSCLLLGSEELIEHVEHKYDVRLGETTADGRFTFKEVECLGACRHAPAVLVDKTYHENLSPQALDKLIDELE</sequence>